<protein>
    <submittedName>
        <fullName evidence="5">Alpha-glucosidase</fullName>
    </submittedName>
</protein>
<evidence type="ECO:0000256" key="2">
    <source>
        <dbReference type="ARBA" id="ARBA00022801"/>
    </source>
</evidence>
<organism evidence="5 6">
    <name type="scientific">Halorarum halophilum</name>
    <dbReference type="NCBI Taxonomy" id="2743090"/>
    <lineage>
        <taxon>Archaea</taxon>
        <taxon>Methanobacteriati</taxon>
        <taxon>Methanobacteriota</taxon>
        <taxon>Stenosarchaea group</taxon>
        <taxon>Halobacteria</taxon>
        <taxon>Halobacteriales</taxon>
        <taxon>Haloferacaceae</taxon>
        <taxon>Halorarum</taxon>
    </lineage>
</organism>
<dbReference type="SUPFAM" id="SSF51011">
    <property type="entry name" value="Glycosyl hydrolase domain"/>
    <property type="match status" value="1"/>
</dbReference>
<dbReference type="InterPro" id="IPR017853">
    <property type="entry name" value="GH"/>
</dbReference>
<keyword evidence="6" id="KW-1185">Reference proteome</keyword>
<dbReference type="InterPro" id="IPR045857">
    <property type="entry name" value="O16G_dom_2"/>
</dbReference>
<dbReference type="InterPro" id="IPR006047">
    <property type="entry name" value="GH13_cat_dom"/>
</dbReference>
<sequence length="569" mass="66190">MDPPASASATESEEVDRQWWKEATAYEIYPRSFYDSTGNGVGDLPGIYEKLDYLDDLGVDLLWLTPVYDSPLADFGYDIRDYRSILPEYGTMDDWERVRDGLHDRDIRLVMDLVVNHTSDEHTWFQQSRREVDPYTDYYIWREGESGDPPNNWESLFGGSAWTYDEVRGEYYLHLFDEKQPDLDWRNPAVREDVYEMMRWWLDRDVDGFRMDVVNLLSKTEGFPDGDAGSVVTGSEHFINGPRMHEYLREMDERVLSNYDDIVTVGEMPGVSVDGAREYVSDGPLDMVFHFEHMRLDAGEGDAWDFRDWELSDLKETFTRWQTGLAEDGWNALYLNNHDQPRMVSRFGDEEYRVTSAKLLGTLLHTLRGTPFVYQGEEIGMTNVPFESAGQFADVETLRYVERMLERDDVEGFADISEAVRYGSRDNARTPMQWSDEPNGGFTTGEPWLAVNPNYPEVNVEDARADPNSVWHYYRRLADLREEHDVLVYGRYDLVAPEHPQIYSYLRSLGDERALVVLNFFGDEPRFDLPESIEYGEADLLLANYDVERPAPPDAFDLRPYEARVYRLD</sequence>
<dbReference type="SUPFAM" id="SSF51445">
    <property type="entry name" value="(Trans)glycosidases"/>
    <property type="match status" value="1"/>
</dbReference>
<dbReference type="Gene3D" id="3.20.20.80">
    <property type="entry name" value="Glycosidases"/>
    <property type="match status" value="1"/>
</dbReference>
<keyword evidence="2" id="KW-0378">Hydrolase</keyword>
<dbReference type="FunFam" id="2.60.40.1180:FF:000007">
    <property type="entry name" value="Sucrose isomerase"/>
    <property type="match status" value="1"/>
</dbReference>
<feature type="domain" description="Glycosyl hydrolase family 13 catalytic" evidence="4">
    <location>
        <begin position="27"/>
        <end position="429"/>
    </location>
</feature>
<gene>
    <name evidence="5" type="ORF">HUG10_17745</name>
</gene>
<dbReference type="KEGG" id="halg:HUG10_17745"/>
<dbReference type="RefSeq" id="WP_179170835.1">
    <property type="nucleotide sequence ID" value="NZ_CP058529.1"/>
</dbReference>
<dbReference type="Pfam" id="PF00128">
    <property type="entry name" value="Alpha-amylase"/>
    <property type="match status" value="1"/>
</dbReference>
<evidence type="ECO:0000259" key="4">
    <source>
        <dbReference type="SMART" id="SM00642"/>
    </source>
</evidence>
<keyword evidence="3" id="KW-0326">Glycosidase</keyword>
<evidence type="ECO:0000256" key="1">
    <source>
        <dbReference type="ARBA" id="ARBA00008061"/>
    </source>
</evidence>
<name>A0A7D5K2Y6_9EURY</name>
<dbReference type="Gene3D" id="3.90.400.10">
    <property type="entry name" value="Oligo-1,6-glucosidase, Domain 2"/>
    <property type="match status" value="1"/>
</dbReference>
<dbReference type="GO" id="GO:0009313">
    <property type="term" value="P:oligosaccharide catabolic process"/>
    <property type="evidence" value="ECO:0007669"/>
    <property type="project" value="TreeGrafter"/>
</dbReference>
<dbReference type="EMBL" id="CP058529">
    <property type="protein sequence ID" value="QLG29261.1"/>
    <property type="molecule type" value="Genomic_DNA"/>
</dbReference>
<evidence type="ECO:0000256" key="3">
    <source>
        <dbReference type="ARBA" id="ARBA00023295"/>
    </source>
</evidence>
<dbReference type="NCBIfam" id="NF008183">
    <property type="entry name" value="PRK10933.1"/>
    <property type="match status" value="1"/>
</dbReference>
<dbReference type="CDD" id="cd11333">
    <property type="entry name" value="AmyAc_SI_OligoGlu_DGase"/>
    <property type="match status" value="1"/>
</dbReference>
<dbReference type="GO" id="GO:0004556">
    <property type="term" value="F:alpha-amylase activity"/>
    <property type="evidence" value="ECO:0007669"/>
    <property type="project" value="TreeGrafter"/>
</dbReference>
<comment type="similarity">
    <text evidence="1">Belongs to the glycosyl hydrolase 13 family.</text>
</comment>
<dbReference type="PANTHER" id="PTHR10357:SF184">
    <property type="entry name" value="OLIGO-1,6-GLUCOSIDASE 1"/>
    <property type="match status" value="1"/>
</dbReference>
<dbReference type="AlphaFoldDB" id="A0A7D5K2Y6"/>
<dbReference type="PANTHER" id="PTHR10357">
    <property type="entry name" value="ALPHA-AMYLASE FAMILY MEMBER"/>
    <property type="match status" value="1"/>
</dbReference>
<reference evidence="5 6" key="1">
    <citation type="submission" date="2020-07" db="EMBL/GenBank/DDBJ databases">
        <title>Gai3-2, isolated from salt lake.</title>
        <authorList>
            <person name="Cui H."/>
            <person name="Shi X."/>
        </authorList>
    </citation>
    <scope>NUCLEOTIDE SEQUENCE [LARGE SCALE GENOMIC DNA]</scope>
    <source>
        <strain evidence="5 6">Gai3-2</strain>
    </source>
</reference>
<dbReference type="OrthoDB" id="18347at2157"/>
<dbReference type="FunFam" id="3.20.20.80:FF:000064">
    <property type="entry name" value="Oligo-1,6-glucosidase"/>
    <property type="match status" value="1"/>
</dbReference>
<evidence type="ECO:0000313" key="5">
    <source>
        <dbReference type="EMBL" id="QLG29261.1"/>
    </source>
</evidence>
<dbReference type="GeneID" id="56030716"/>
<dbReference type="InterPro" id="IPR013780">
    <property type="entry name" value="Glyco_hydro_b"/>
</dbReference>
<accession>A0A7D5K2Y6</accession>
<dbReference type="Gene3D" id="2.60.40.1180">
    <property type="entry name" value="Golgi alpha-mannosidase II"/>
    <property type="match status" value="1"/>
</dbReference>
<dbReference type="Proteomes" id="UP000509750">
    <property type="component" value="Chromosome"/>
</dbReference>
<dbReference type="FunFam" id="3.90.400.10:FF:000002">
    <property type="entry name" value="Sucrose isomerase"/>
    <property type="match status" value="1"/>
</dbReference>
<proteinExistence type="inferred from homology"/>
<evidence type="ECO:0000313" key="6">
    <source>
        <dbReference type="Proteomes" id="UP000509750"/>
    </source>
</evidence>
<dbReference type="SMART" id="SM00642">
    <property type="entry name" value="Aamy"/>
    <property type="match status" value="1"/>
</dbReference>